<dbReference type="RefSeq" id="WP_191148966.1">
    <property type="nucleotide sequence ID" value="NZ_CP061274.1"/>
</dbReference>
<protein>
    <recommendedName>
        <fullName evidence="2">DUF8129 domain-containing protein</fullName>
    </recommendedName>
</protein>
<name>A0A7L7Z5W5_9MICO</name>
<feature type="domain" description="DUF8129" evidence="2">
    <location>
        <begin position="7"/>
        <end position="64"/>
    </location>
</feature>
<proteinExistence type="predicted"/>
<evidence type="ECO:0000256" key="1">
    <source>
        <dbReference type="SAM" id="MobiDB-lite"/>
    </source>
</evidence>
<evidence type="ECO:0000313" key="3">
    <source>
        <dbReference type="EMBL" id="QOD45076.1"/>
    </source>
</evidence>
<feature type="region of interest" description="Disordered" evidence="1">
    <location>
        <begin position="80"/>
        <end position="112"/>
    </location>
</feature>
<dbReference type="AlphaFoldDB" id="A0A7L7Z5W5"/>
<evidence type="ECO:0000259" key="2">
    <source>
        <dbReference type="Pfam" id="PF26450"/>
    </source>
</evidence>
<sequence length="112" mass="12277">MTDAPRHEDLPLPEFDHIPLGTLPQRLHPLDERQVLLLVAYERAHGDRLPVMQVLERRLEALREGAEPTGAIPAVMPEVAQGGHREQVTPATSGPPINPPSQGDPTNPAQPR</sequence>
<organism evidence="3 4">
    <name type="scientific">Clavibacter zhangzhiyongii</name>
    <dbReference type="NCBI Taxonomy" id="2768071"/>
    <lineage>
        <taxon>Bacteria</taxon>
        <taxon>Bacillati</taxon>
        <taxon>Actinomycetota</taxon>
        <taxon>Actinomycetes</taxon>
        <taxon>Micrococcales</taxon>
        <taxon>Microbacteriaceae</taxon>
        <taxon>Clavibacter</taxon>
    </lineage>
</organism>
<gene>
    <name evidence="3" type="ORF">H9X71_07170</name>
</gene>
<dbReference type="Pfam" id="PF26450">
    <property type="entry name" value="DUF8129"/>
    <property type="match status" value="1"/>
</dbReference>
<feature type="compositionally biased region" description="Polar residues" evidence="1">
    <location>
        <begin position="100"/>
        <end position="112"/>
    </location>
</feature>
<evidence type="ECO:0000313" key="4">
    <source>
        <dbReference type="Proteomes" id="UP000516660"/>
    </source>
</evidence>
<dbReference type="Proteomes" id="UP000516660">
    <property type="component" value="Chromosome"/>
</dbReference>
<dbReference type="EMBL" id="CP061274">
    <property type="protein sequence ID" value="QOD45076.1"/>
    <property type="molecule type" value="Genomic_DNA"/>
</dbReference>
<accession>A0A7L7Z5W5</accession>
<reference evidence="3 4" key="1">
    <citation type="submission" date="2020-08" db="EMBL/GenBank/DDBJ databases">
        <title>Description of Clavibacter zhangzhiyonge sp. nov., a phytopathogenic actinobacterium isolated from barley seeds, causing leaf brown spot and decline.</title>
        <authorList>
            <person name="Tian Q."/>
            <person name="Chuan J."/>
            <person name="Zhao W."/>
            <person name="Li X."/>
        </authorList>
    </citation>
    <scope>NUCLEOTIDE SEQUENCE [LARGE SCALE GENOMIC DNA]</scope>
    <source>
        <strain evidence="3 4">DM1</strain>
    </source>
</reference>
<keyword evidence="4" id="KW-1185">Reference proteome</keyword>
<dbReference type="KEGG" id="czh:H9X71_07170"/>
<dbReference type="InterPro" id="IPR058442">
    <property type="entry name" value="DUF8129"/>
</dbReference>